<dbReference type="GeneID" id="85365550"/>
<dbReference type="AlphaFoldDB" id="A0AA39T7C6"/>
<evidence type="ECO:0000313" key="3">
    <source>
        <dbReference type="Proteomes" id="UP001175211"/>
    </source>
</evidence>
<organism evidence="2 3">
    <name type="scientific">Armillaria tabescens</name>
    <name type="common">Ringless honey mushroom</name>
    <name type="synonym">Agaricus tabescens</name>
    <dbReference type="NCBI Taxonomy" id="1929756"/>
    <lineage>
        <taxon>Eukaryota</taxon>
        <taxon>Fungi</taxon>
        <taxon>Dikarya</taxon>
        <taxon>Basidiomycota</taxon>
        <taxon>Agaricomycotina</taxon>
        <taxon>Agaricomycetes</taxon>
        <taxon>Agaricomycetidae</taxon>
        <taxon>Agaricales</taxon>
        <taxon>Marasmiineae</taxon>
        <taxon>Physalacriaceae</taxon>
        <taxon>Desarmillaria</taxon>
    </lineage>
</organism>
<dbReference type="RefSeq" id="XP_060339334.1">
    <property type="nucleotide sequence ID" value="XM_060482002.1"/>
</dbReference>
<name>A0AA39T7C6_ARMTA</name>
<comment type="caution">
    <text evidence="2">The sequence shown here is derived from an EMBL/GenBank/DDBJ whole genome shotgun (WGS) entry which is preliminary data.</text>
</comment>
<keyword evidence="1" id="KW-0472">Membrane</keyword>
<dbReference type="EMBL" id="JAUEPS010000001">
    <property type="protein sequence ID" value="KAK0469541.1"/>
    <property type="molecule type" value="Genomic_DNA"/>
</dbReference>
<protein>
    <submittedName>
        <fullName evidence="2">Uncharacterized protein</fullName>
    </submittedName>
</protein>
<evidence type="ECO:0000256" key="1">
    <source>
        <dbReference type="SAM" id="Phobius"/>
    </source>
</evidence>
<keyword evidence="1" id="KW-1133">Transmembrane helix</keyword>
<accession>A0AA39T7C6</accession>
<evidence type="ECO:0000313" key="2">
    <source>
        <dbReference type="EMBL" id="KAK0469541.1"/>
    </source>
</evidence>
<proteinExistence type="predicted"/>
<feature type="transmembrane region" description="Helical" evidence="1">
    <location>
        <begin position="6"/>
        <end position="22"/>
    </location>
</feature>
<sequence length="84" mass="9665">MHPVFALWMIGNALAVLSTLMAMRHVRSSGIQRFSYLLWTLMLPTLFNLGLDWPPAPMPQGDVRSTDISKQRPKDCFWGLRQIH</sequence>
<dbReference type="Proteomes" id="UP001175211">
    <property type="component" value="Unassembled WGS sequence"/>
</dbReference>
<reference evidence="2" key="1">
    <citation type="submission" date="2023-06" db="EMBL/GenBank/DDBJ databases">
        <authorList>
            <consortium name="Lawrence Berkeley National Laboratory"/>
            <person name="Ahrendt S."/>
            <person name="Sahu N."/>
            <person name="Indic B."/>
            <person name="Wong-Bajracharya J."/>
            <person name="Merenyi Z."/>
            <person name="Ke H.-M."/>
            <person name="Monk M."/>
            <person name="Kocsube S."/>
            <person name="Drula E."/>
            <person name="Lipzen A."/>
            <person name="Balint B."/>
            <person name="Henrissat B."/>
            <person name="Andreopoulos B."/>
            <person name="Martin F.M."/>
            <person name="Harder C.B."/>
            <person name="Rigling D."/>
            <person name="Ford K.L."/>
            <person name="Foster G.D."/>
            <person name="Pangilinan J."/>
            <person name="Papanicolaou A."/>
            <person name="Barry K."/>
            <person name="LaButti K."/>
            <person name="Viragh M."/>
            <person name="Koriabine M."/>
            <person name="Yan M."/>
            <person name="Riley R."/>
            <person name="Champramary S."/>
            <person name="Plett K.L."/>
            <person name="Tsai I.J."/>
            <person name="Slot J."/>
            <person name="Sipos G."/>
            <person name="Plett J."/>
            <person name="Nagy L.G."/>
            <person name="Grigoriev I.V."/>
        </authorList>
    </citation>
    <scope>NUCLEOTIDE SEQUENCE</scope>
    <source>
        <strain evidence="2">CCBAS 213</strain>
    </source>
</reference>
<feature type="transmembrane region" description="Helical" evidence="1">
    <location>
        <begin position="34"/>
        <end position="51"/>
    </location>
</feature>
<gene>
    <name evidence="2" type="ORF">EV420DRAFT_40961</name>
</gene>
<keyword evidence="1" id="KW-0812">Transmembrane</keyword>
<keyword evidence="3" id="KW-1185">Reference proteome</keyword>